<proteinExistence type="predicted"/>
<dbReference type="KEGG" id="aoc:Aocu_02170"/>
<feature type="domain" description="N-acetyltransferase" evidence="3">
    <location>
        <begin position="2"/>
        <end position="158"/>
    </location>
</feature>
<evidence type="ECO:0000256" key="2">
    <source>
        <dbReference type="ARBA" id="ARBA00023315"/>
    </source>
</evidence>
<keyword evidence="2" id="KW-0012">Acyltransferase</keyword>
<dbReference type="STRING" id="35623.Aocu_02170"/>
<dbReference type="CDD" id="cd04301">
    <property type="entry name" value="NAT_SF"/>
    <property type="match status" value="1"/>
</dbReference>
<dbReference type="PANTHER" id="PTHR43420">
    <property type="entry name" value="ACETYLTRANSFERASE"/>
    <property type="match status" value="1"/>
</dbReference>
<dbReference type="EMBL" id="LK028559">
    <property type="protein sequence ID" value="CDR30290.1"/>
    <property type="molecule type" value="Genomic_DNA"/>
</dbReference>
<dbReference type="HOGENOM" id="CLU_062214_2_0_14"/>
<dbReference type="OrthoDB" id="9789603at2"/>
<reference evidence="5" key="1">
    <citation type="submission" date="2014-05" db="EMBL/GenBank/DDBJ databases">
        <authorList>
            <person name="Kube M."/>
        </authorList>
    </citation>
    <scope>NUCLEOTIDE SEQUENCE [LARGE SCALE GENOMIC DNA]</scope>
</reference>
<keyword evidence="1 4" id="KW-0808">Transferase</keyword>
<dbReference type="PATRIC" id="fig|35623.3.peg.217"/>
<dbReference type="InParanoid" id="A0A061A8T2"/>
<evidence type="ECO:0000313" key="5">
    <source>
        <dbReference type="Proteomes" id="UP000032434"/>
    </source>
</evidence>
<evidence type="ECO:0000313" key="4">
    <source>
        <dbReference type="EMBL" id="CDR30290.1"/>
    </source>
</evidence>
<gene>
    <name evidence="4" type="ORF">Aocu_02170</name>
</gene>
<dbReference type="PANTHER" id="PTHR43420:SF44">
    <property type="entry name" value="ACETYLTRANSFERASE YPEA"/>
    <property type="match status" value="1"/>
</dbReference>
<organism evidence="4 5">
    <name type="scientific">Acholeplasma oculi</name>
    <dbReference type="NCBI Taxonomy" id="35623"/>
    <lineage>
        <taxon>Bacteria</taxon>
        <taxon>Bacillati</taxon>
        <taxon>Mycoplasmatota</taxon>
        <taxon>Mollicutes</taxon>
        <taxon>Acholeplasmatales</taxon>
        <taxon>Acholeplasmataceae</taxon>
        <taxon>Acholeplasma</taxon>
    </lineage>
</organism>
<dbReference type="Proteomes" id="UP000032434">
    <property type="component" value="Chromosome 1"/>
</dbReference>
<dbReference type="Pfam" id="PF00583">
    <property type="entry name" value="Acetyltransf_1"/>
    <property type="match status" value="1"/>
</dbReference>
<dbReference type="InterPro" id="IPR050680">
    <property type="entry name" value="YpeA/RimI_acetyltransf"/>
</dbReference>
<dbReference type="InterPro" id="IPR000182">
    <property type="entry name" value="GNAT_dom"/>
</dbReference>
<keyword evidence="5" id="KW-1185">Reference proteome</keyword>
<dbReference type="Gene3D" id="3.40.630.30">
    <property type="match status" value="2"/>
</dbReference>
<accession>A0A061A8T2</accession>
<dbReference type="InterPro" id="IPR016181">
    <property type="entry name" value="Acyl_CoA_acyltransferase"/>
</dbReference>
<sequence>MITYKRYEVSDIEKMYHAFNKGFSDYIIKFDLTLDRFKELFLKIEGNQLENSVMALDGLIPVGLMLGGIKVYEGVKTLRCGTLAVDQSYRNKGVAQNLFKLHHEIAVEHKCKQLFLEVIKGNEKAISFYLKQGYEISYDLNFYQHLSPKDIYAVKPNGIEIKMIDLETTKSFYLEHDRMHINWQNDFDYQRHLKDILYYGAFEGEKLIGVIAIQNTGKIYYISMIPNNRLMGISKYLIYEMVKLMDLKKLSISFTNNDKLKNFLLRLDFFKQPLAQYEMYLPI</sequence>
<dbReference type="SUPFAM" id="SSF55729">
    <property type="entry name" value="Acyl-CoA N-acyltransferases (Nat)"/>
    <property type="match status" value="2"/>
</dbReference>
<dbReference type="RefSeq" id="WP_045748858.1">
    <property type="nucleotide sequence ID" value="NZ_FUZK01000002.1"/>
</dbReference>
<protein>
    <submittedName>
        <fullName evidence="4">Acetyltransferase, GNAT family</fullName>
    </submittedName>
</protein>
<dbReference type="PROSITE" id="PS51186">
    <property type="entry name" value="GNAT"/>
    <property type="match status" value="1"/>
</dbReference>
<dbReference type="GO" id="GO:0016747">
    <property type="term" value="F:acyltransferase activity, transferring groups other than amino-acyl groups"/>
    <property type="evidence" value="ECO:0007669"/>
    <property type="project" value="InterPro"/>
</dbReference>
<dbReference type="AlphaFoldDB" id="A0A061A8T2"/>
<evidence type="ECO:0000259" key="3">
    <source>
        <dbReference type="PROSITE" id="PS51186"/>
    </source>
</evidence>
<evidence type="ECO:0000256" key="1">
    <source>
        <dbReference type="ARBA" id="ARBA00022679"/>
    </source>
</evidence>
<name>A0A061A8T2_9MOLU</name>